<dbReference type="GO" id="GO:0015171">
    <property type="term" value="F:amino acid transmembrane transporter activity"/>
    <property type="evidence" value="ECO:0007669"/>
    <property type="project" value="TreeGrafter"/>
</dbReference>
<dbReference type="PANTHER" id="PTHR30086">
    <property type="entry name" value="ARGININE EXPORTER PROTEIN ARGO"/>
    <property type="match status" value="1"/>
</dbReference>
<evidence type="ECO:0000256" key="5">
    <source>
        <dbReference type="ARBA" id="ARBA00023136"/>
    </source>
</evidence>
<evidence type="ECO:0000256" key="2">
    <source>
        <dbReference type="ARBA" id="ARBA00022475"/>
    </source>
</evidence>
<evidence type="ECO:0000256" key="1">
    <source>
        <dbReference type="ARBA" id="ARBA00004651"/>
    </source>
</evidence>
<keyword evidence="8" id="KW-1185">Reference proteome</keyword>
<dbReference type="Proteomes" id="UP000289758">
    <property type="component" value="Unassembled WGS sequence"/>
</dbReference>
<evidence type="ECO:0000256" key="3">
    <source>
        <dbReference type="ARBA" id="ARBA00022692"/>
    </source>
</evidence>
<evidence type="ECO:0000256" key="4">
    <source>
        <dbReference type="ARBA" id="ARBA00022989"/>
    </source>
</evidence>
<keyword evidence="3 6" id="KW-0812">Transmembrane</keyword>
<dbReference type="AlphaFoldDB" id="A0A4Q1AMH7"/>
<sequence length="196" mass="22053">MNILSFLIYCIIITFTPGPTHIVTLSTVQNYGVKRAVSFCYGASIAFVIILVLSVILNSLLASFIPKAMLVMEIIGASYILYLAYQIYNMDNSSNEKKDFGTFKSGFLMQFINPKVILFCITVFPSFIMPYYSSLFELLIFAIVVASIGSMSFFFWVIFGSLLKSFLKKHKRISNTLLSLFLVYCAIMISGVTEFS</sequence>
<dbReference type="GO" id="GO:0005886">
    <property type="term" value="C:plasma membrane"/>
    <property type="evidence" value="ECO:0007669"/>
    <property type="project" value="UniProtKB-SubCell"/>
</dbReference>
<proteinExistence type="predicted"/>
<keyword evidence="2" id="KW-1003">Cell membrane</keyword>
<feature type="transmembrane region" description="Helical" evidence="6">
    <location>
        <begin position="175"/>
        <end position="193"/>
    </location>
</feature>
<dbReference type="RefSeq" id="WP_129088392.1">
    <property type="nucleotide sequence ID" value="NZ_CP053836.1"/>
</dbReference>
<dbReference type="Pfam" id="PF01810">
    <property type="entry name" value="LysE"/>
    <property type="match status" value="1"/>
</dbReference>
<dbReference type="PANTHER" id="PTHR30086:SF20">
    <property type="entry name" value="ARGININE EXPORTER PROTEIN ARGO-RELATED"/>
    <property type="match status" value="1"/>
</dbReference>
<accession>A0A4Q1AMH7</accession>
<comment type="caution">
    <text evidence="7">The sequence shown here is derived from an EMBL/GenBank/DDBJ whole genome shotgun (WGS) entry which is preliminary data.</text>
</comment>
<feature type="transmembrane region" description="Helical" evidence="6">
    <location>
        <begin position="106"/>
        <end position="132"/>
    </location>
</feature>
<feature type="transmembrane region" description="Helical" evidence="6">
    <location>
        <begin position="40"/>
        <end position="62"/>
    </location>
</feature>
<feature type="transmembrane region" description="Helical" evidence="6">
    <location>
        <begin position="6"/>
        <end position="28"/>
    </location>
</feature>
<dbReference type="EMBL" id="PDKK01000022">
    <property type="protein sequence ID" value="RXK01566.1"/>
    <property type="molecule type" value="Genomic_DNA"/>
</dbReference>
<evidence type="ECO:0000256" key="6">
    <source>
        <dbReference type="SAM" id="Phobius"/>
    </source>
</evidence>
<dbReference type="OrthoDB" id="9784202at2"/>
<dbReference type="InterPro" id="IPR001123">
    <property type="entry name" value="LeuE-type"/>
</dbReference>
<dbReference type="GO" id="GO:0033228">
    <property type="term" value="P:cysteine export across plasma membrane"/>
    <property type="evidence" value="ECO:0007669"/>
    <property type="project" value="TreeGrafter"/>
</dbReference>
<feature type="transmembrane region" description="Helical" evidence="6">
    <location>
        <begin position="68"/>
        <end position="85"/>
    </location>
</feature>
<keyword evidence="5 6" id="KW-0472">Membrane</keyword>
<feature type="transmembrane region" description="Helical" evidence="6">
    <location>
        <begin position="138"/>
        <end position="163"/>
    </location>
</feature>
<keyword evidence="4 6" id="KW-1133">Transmembrane helix</keyword>
<protein>
    <submittedName>
        <fullName evidence="7">Lysine transporter LysE</fullName>
    </submittedName>
</protein>
<evidence type="ECO:0000313" key="7">
    <source>
        <dbReference type="EMBL" id="RXK01566.1"/>
    </source>
</evidence>
<reference evidence="7 8" key="1">
    <citation type="submission" date="2017-10" db="EMBL/GenBank/DDBJ databases">
        <title>Genomics of the genus Arcobacter.</title>
        <authorList>
            <person name="Perez-Cataluna A."/>
            <person name="Figueras M.J."/>
        </authorList>
    </citation>
    <scope>NUCLEOTIDE SEQUENCE [LARGE SCALE GENOMIC DNA]</scope>
    <source>
        <strain evidence="7 8">CECT 8441</strain>
    </source>
</reference>
<organism evidence="7 8">
    <name type="scientific">Halarcobacter ebronensis</name>
    <dbReference type="NCBI Taxonomy" id="1462615"/>
    <lineage>
        <taxon>Bacteria</taxon>
        <taxon>Pseudomonadati</taxon>
        <taxon>Campylobacterota</taxon>
        <taxon>Epsilonproteobacteria</taxon>
        <taxon>Campylobacterales</taxon>
        <taxon>Arcobacteraceae</taxon>
        <taxon>Halarcobacter</taxon>
    </lineage>
</organism>
<name>A0A4Q1AMH7_9BACT</name>
<evidence type="ECO:0000313" key="8">
    <source>
        <dbReference type="Proteomes" id="UP000289758"/>
    </source>
</evidence>
<gene>
    <name evidence="7" type="ORF">CRV07_14910</name>
</gene>
<comment type="subcellular location">
    <subcellularLocation>
        <location evidence="1">Cell membrane</location>
        <topology evidence="1">Multi-pass membrane protein</topology>
    </subcellularLocation>
</comment>